<feature type="transmembrane region" description="Helical" evidence="6">
    <location>
        <begin position="54"/>
        <end position="74"/>
    </location>
</feature>
<keyword evidence="5 6" id="KW-0472">Membrane</keyword>
<dbReference type="PANTHER" id="PTHR43124">
    <property type="entry name" value="PURINE EFFLUX PUMP PBUE"/>
    <property type="match status" value="1"/>
</dbReference>
<feature type="transmembrane region" description="Helical" evidence="6">
    <location>
        <begin position="310"/>
        <end position="330"/>
    </location>
</feature>
<keyword evidence="3 6" id="KW-0812">Transmembrane</keyword>
<evidence type="ECO:0000256" key="6">
    <source>
        <dbReference type="SAM" id="Phobius"/>
    </source>
</evidence>
<dbReference type="EMBL" id="CP134145">
    <property type="protein sequence ID" value="WNC72079.1"/>
    <property type="molecule type" value="Genomic_DNA"/>
</dbReference>
<dbReference type="SUPFAM" id="SSF103473">
    <property type="entry name" value="MFS general substrate transporter"/>
    <property type="match status" value="1"/>
</dbReference>
<organism evidence="8 9">
    <name type="scientific">Thalassotalea psychrophila</name>
    <dbReference type="NCBI Taxonomy" id="3065647"/>
    <lineage>
        <taxon>Bacteria</taxon>
        <taxon>Pseudomonadati</taxon>
        <taxon>Pseudomonadota</taxon>
        <taxon>Gammaproteobacteria</taxon>
        <taxon>Alteromonadales</taxon>
        <taxon>Colwelliaceae</taxon>
        <taxon>Thalassotalea</taxon>
    </lineage>
</organism>
<accession>A0ABY9TWI3</accession>
<feature type="transmembrane region" description="Helical" evidence="6">
    <location>
        <begin position="371"/>
        <end position="392"/>
    </location>
</feature>
<sequence length="407" mass="43726">MLESRTKESIFDKPMVIAAAVIISIVGNAVFIGMPMLVGSLADTLGFNEQQLGWLASADLMGIFVASIAVSLLINKVNRQTLTYIGITVAIIANFCSTLFHQFDTLFIIRIISGIGGGICYSVGVASLAGTHKTARNFSILLFVLVAVNAIELYTFPDISAKWGVDGIFLFFCAAFVGTYYFVRYLPKTNELNKIEISAVASDAQLQGVNQQSATEIPSWIPWLCLAAVACVYINVGAFWAFIERLGVDANLSNDFISNTLAIGTLFTLTGCAMATWMSNRFGQSKPLLAAFILMTAILFLLAFKVDATSYVVAATVFNFCWLFIDVFQLGTIGNIDHTGRYAALVPGAQGLTQSVSPAVAGYILSEGYGYSGVMMLCAVGTISAMIIYTVVYAKLKSIAPDIADSN</sequence>
<evidence type="ECO:0000259" key="7">
    <source>
        <dbReference type="PROSITE" id="PS50850"/>
    </source>
</evidence>
<proteinExistence type="predicted"/>
<dbReference type="Proteomes" id="UP001258994">
    <property type="component" value="Chromosome"/>
</dbReference>
<feature type="transmembrane region" description="Helical" evidence="6">
    <location>
        <begin position="15"/>
        <end position="34"/>
    </location>
</feature>
<evidence type="ECO:0000256" key="2">
    <source>
        <dbReference type="ARBA" id="ARBA00022475"/>
    </source>
</evidence>
<keyword evidence="2" id="KW-1003">Cell membrane</keyword>
<keyword evidence="9" id="KW-1185">Reference proteome</keyword>
<dbReference type="PROSITE" id="PS50850">
    <property type="entry name" value="MFS"/>
    <property type="match status" value="1"/>
</dbReference>
<dbReference type="InterPro" id="IPR050189">
    <property type="entry name" value="MFS_Efflux_Transporters"/>
</dbReference>
<feature type="transmembrane region" description="Helical" evidence="6">
    <location>
        <begin position="163"/>
        <end position="183"/>
    </location>
</feature>
<evidence type="ECO:0000256" key="5">
    <source>
        <dbReference type="ARBA" id="ARBA00023136"/>
    </source>
</evidence>
<dbReference type="Pfam" id="PF07690">
    <property type="entry name" value="MFS_1"/>
    <property type="match status" value="1"/>
</dbReference>
<comment type="subcellular location">
    <subcellularLocation>
        <location evidence="1">Cell membrane</location>
        <topology evidence="1">Multi-pass membrane protein</topology>
    </subcellularLocation>
</comment>
<evidence type="ECO:0000256" key="1">
    <source>
        <dbReference type="ARBA" id="ARBA00004651"/>
    </source>
</evidence>
<evidence type="ECO:0000256" key="3">
    <source>
        <dbReference type="ARBA" id="ARBA00022692"/>
    </source>
</evidence>
<gene>
    <name evidence="8" type="ORF">RGQ13_18460</name>
</gene>
<keyword evidence="4 6" id="KW-1133">Transmembrane helix</keyword>
<dbReference type="PANTHER" id="PTHR43124:SF10">
    <property type="entry name" value="PURINE EFFLUX PUMP PBUE"/>
    <property type="match status" value="1"/>
</dbReference>
<feature type="transmembrane region" description="Helical" evidence="6">
    <location>
        <begin position="287"/>
        <end position="304"/>
    </location>
</feature>
<reference evidence="9" key="1">
    <citation type="submission" date="2023-09" db="EMBL/GenBank/DDBJ databases">
        <authorList>
            <person name="Li S."/>
            <person name="Li X."/>
            <person name="Zhang C."/>
            <person name="Zhao Z."/>
        </authorList>
    </citation>
    <scope>NUCLEOTIDE SEQUENCE [LARGE SCALE GENOMIC DNA]</scope>
    <source>
        <strain evidence="9">SQ149</strain>
    </source>
</reference>
<name>A0ABY9TWI3_9GAMM</name>
<dbReference type="RefSeq" id="WP_348391199.1">
    <property type="nucleotide sequence ID" value="NZ_CP134145.1"/>
</dbReference>
<feature type="transmembrane region" description="Helical" evidence="6">
    <location>
        <begin position="138"/>
        <end position="157"/>
    </location>
</feature>
<dbReference type="InterPro" id="IPR020846">
    <property type="entry name" value="MFS_dom"/>
</dbReference>
<dbReference type="InterPro" id="IPR036259">
    <property type="entry name" value="MFS_trans_sf"/>
</dbReference>
<protein>
    <submittedName>
        <fullName evidence="8">MFS transporter</fullName>
    </submittedName>
</protein>
<dbReference type="Gene3D" id="1.20.1250.20">
    <property type="entry name" value="MFS general substrate transporter like domains"/>
    <property type="match status" value="1"/>
</dbReference>
<feature type="transmembrane region" description="Helical" evidence="6">
    <location>
        <begin position="81"/>
        <end position="101"/>
    </location>
</feature>
<evidence type="ECO:0000313" key="8">
    <source>
        <dbReference type="EMBL" id="WNC72079.1"/>
    </source>
</evidence>
<dbReference type="InterPro" id="IPR011701">
    <property type="entry name" value="MFS"/>
</dbReference>
<feature type="transmembrane region" description="Helical" evidence="6">
    <location>
        <begin position="220"/>
        <end position="243"/>
    </location>
</feature>
<feature type="domain" description="Major facilitator superfamily (MFS) profile" evidence="7">
    <location>
        <begin position="13"/>
        <end position="397"/>
    </location>
</feature>
<evidence type="ECO:0000256" key="4">
    <source>
        <dbReference type="ARBA" id="ARBA00022989"/>
    </source>
</evidence>
<feature type="transmembrane region" description="Helical" evidence="6">
    <location>
        <begin position="107"/>
        <end position="126"/>
    </location>
</feature>
<evidence type="ECO:0000313" key="9">
    <source>
        <dbReference type="Proteomes" id="UP001258994"/>
    </source>
</evidence>